<evidence type="ECO:0000313" key="2">
    <source>
        <dbReference type="Proteomes" id="UP000275436"/>
    </source>
</evidence>
<name>A0A3M9X0F6_9HYPH</name>
<proteinExistence type="predicted"/>
<dbReference type="AlphaFoldDB" id="A0A3M9X0F6"/>
<dbReference type="EMBL" id="QKOD01000023">
    <property type="protein sequence ID" value="RNJ41232.1"/>
    <property type="molecule type" value="Genomic_DNA"/>
</dbReference>
<gene>
    <name evidence="1" type="ORF">DNR46_35555</name>
</gene>
<organism evidence="1 2">
    <name type="scientific">Mesorhizobium japonicum</name>
    <dbReference type="NCBI Taxonomy" id="2066070"/>
    <lineage>
        <taxon>Bacteria</taxon>
        <taxon>Pseudomonadati</taxon>
        <taxon>Pseudomonadota</taxon>
        <taxon>Alphaproteobacteria</taxon>
        <taxon>Hyphomicrobiales</taxon>
        <taxon>Phyllobacteriaceae</taxon>
        <taxon>Mesorhizobium</taxon>
    </lineage>
</organism>
<dbReference type="Proteomes" id="UP000275436">
    <property type="component" value="Unassembled WGS sequence"/>
</dbReference>
<accession>A0A3M9X0F6</accession>
<evidence type="ECO:0000313" key="1">
    <source>
        <dbReference type="EMBL" id="RNJ41232.1"/>
    </source>
</evidence>
<sequence length="60" mass="7111">MPERTEPWTGDYEILWSIYIRCNNRQKLHRVHIPALETIMASPTVDELGSSRKRTTIREN</sequence>
<reference evidence="1 2" key="1">
    <citation type="journal article" date="2018" name="Mol. Plant Microbe Interact.">
        <title>Taxonomically Different Co-Microsymbionts of a Relict Legume, Oxytropis popoviana, Have Complementary Sets of Symbiotic Genes and Together Increase the Efficiency of Plant Nodulation.</title>
        <authorList>
            <person name="Safronova V."/>
            <person name="Belimov A."/>
            <person name="Sazanova A."/>
            <person name="Chirak E."/>
            <person name="Verkhozina A."/>
            <person name="Kuznetsova I."/>
            <person name="Andronov E."/>
            <person name="Puhalsky J."/>
            <person name="Tikhonovich I."/>
        </authorList>
    </citation>
    <scope>NUCLEOTIDE SEQUENCE [LARGE SCALE GENOMIC DNA]</scope>
    <source>
        <strain evidence="1 2">Opo-235</strain>
    </source>
</reference>
<comment type="caution">
    <text evidence="1">The sequence shown here is derived from an EMBL/GenBank/DDBJ whole genome shotgun (WGS) entry which is preliminary data.</text>
</comment>
<protein>
    <submittedName>
        <fullName evidence="1">Uncharacterized protein</fullName>
    </submittedName>
</protein>